<dbReference type="OrthoDB" id="9815193at2"/>
<dbReference type="Gene3D" id="3.40.50.450">
    <property type="match status" value="1"/>
</dbReference>
<dbReference type="Proteomes" id="UP000315724">
    <property type="component" value="Chromosome"/>
</dbReference>
<dbReference type="AlphaFoldDB" id="A0A517QJK4"/>
<dbReference type="SUPFAM" id="SSF52309">
    <property type="entry name" value="N-(deoxy)ribosyltransferase-like"/>
    <property type="match status" value="1"/>
</dbReference>
<evidence type="ECO:0008006" key="4">
    <source>
        <dbReference type="Google" id="ProtNLM"/>
    </source>
</evidence>
<feature type="region of interest" description="Disordered" evidence="1">
    <location>
        <begin position="1"/>
        <end position="43"/>
    </location>
</feature>
<protein>
    <recommendedName>
        <fullName evidence="4">Nucleoside 2-deoxyribosyltransferase</fullName>
    </recommendedName>
</protein>
<feature type="compositionally biased region" description="Basic residues" evidence="1">
    <location>
        <begin position="1"/>
        <end position="21"/>
    </location>
</feature>
<name>A0A517QJK4_9PLAN</name>
<gene>
    <name evidence="2" type="ORF">Mal48_10570</name>
</gene>
<dbReference type="KEGG" id="tpol:Mal48_10570"/>
<accession>A0A517QJK4</accession>
<evidence type="ECO:0000256" key="1">
    <source>
        <dbReference type="SAM" id="MobiDB-lite"/>
    </source>
</evidence>
<dbReference type="EMBL" id="CP036267">
    <property type="protein sequence ID" value="QDT31821.1"/>
    <property type="molecule type" value="Genomic_DNA"/>
</dbReference>
<evidence type="ECO:0000313" key="3">
    <source>
        <dbReference type="Proteomes" id="UP000315724"/>
    </source>
</evidence>
<reference evidence="2 3" key="1">
    <citation type="submission" date="2019-02" db="EMBL/GenBank/DDBJ databases">
        <title>Deep-cultivation of Planctomycetes and their phenomic and genomic characterization uncovers novel biology.</title>
        <authorList>
            <person name="Wiegand S."/>
            <person name="Jogler M."/>
            <person name="Boedeker C."/>
            <person name="Pinto D."/>
            <person name="Vollmers J."/>
            <person name="Rivas-Marin E."/>
            <person name="Kohn T."/>
            <person name="Peeters S.H."/>
            <person name="Heuer A."/>
            <person name="Rast P."/>
            <person name="Oberbeckmann S."/>
            <person name="Bunk B."/>
            <person name="Jeske O."/>
            <person name="Meyerdierks A."/>
            <person name="Storesund J.E."/>
            <person name="Kallscheuer N."/>
            <person name="Luecker S."/>
            <person name="Lage O.M."/>
            <person name="Pohl T."/>
            <person name="Merkel B.J."/>
            <person name="Hornburger P."/>
            <person name="Mueller R.-W."/>
            <person name="Bruemmer F."/>
            <person name="Labrenz M."/>
            <person name="Spormann A.M."/>
            <person name="Op den Camp H."/>
            <person name="Overmann J."/>
            <person name="Amann R."/>
            <person name="Jetten M.S.M."/>
            <person name="Mascher T."/>
            <person name="Medema M.H."/>
            <person name="Devos D.P."/>
            <person name="Kaster A.-K."/>
            <person name="Ovreas L."/>
            <person name="Rohde M."/>
            <person name="Galperin M.Y."/>
            <person name="Jogler C."/>
        </authorList>
    </citation>
    <scope>NUCLEOTIDE SEQUENCE [LARGE SCALE GENOMIC DNA]</scope>
    <source>
        <strain evidence="2 3">Mal48</strain>
    </source>
</reference>
<evidence type="ECO:0000313" key="2">
    <source>
        <dbReference type="EMBL" id="QDT31821.1"/>
    </source>
</evidence>
<organism evidence="2 3">
    <name type="scientific">Thalassoglobus polymorphus</name>
    <dbReference type="NCBI Taxonomy" id="2527994"/>
    <lineage>
        <taxon>Bacteria</taxon>
        <taxon>Pseudomonadati</taxon>
        <taxon>Planctomycetota</taxon>
        <taxon>Planctomycetia</taxon>
        <taxon>Planctomycetales</taxon>
        <taxon>Planctomycetaceae</taxon>
        <taxon>Thalassoglobus</taxon>
    </lineage>
</organism>
<keyword evidence="3" id="KW-1185">Reference proteome</keyword>
<dbReference type="RefSeq" id="WP_145196686.1">
    <property type="nucleotide sequence ID" value="NZ_CP036267.1"/>
</dbReference>
<proteinExistence type="predicted"/>
<sequence>MAKKTAKKSPAPKKAAKKKAKPSTSSAPTYPRHSSESALRIPKAILDQNAGKPSSDAQAAEFLNLKSAKGPFAVEISSGIKYGFLNRPSTGMLEVTELAKQILRPKSPSDVANGYQQAVLNAPTISDVYMHYRGENLPDRQFFDNALEDTFKIPRDKVSEFKDVFTQCLTVAKLSEQHDGRVRILHSAASDEEVSADGDQRIEKISKGAGVKSTDTCFVMMPFGDPIGKYYDSVYKPAIEKAGLIPMRADDEIFGAGKIMDQIWLGINNAKILVAELTGKNPNVFYELGLAHALQKPVVLISSNENDVPFDLRHIRVIYYDCSDPFWGQKLMAKVAENILSALKNPEEAMFEPLSQDVT</sequence>